<dbReference type="InParanoid" id="Q54LY3"/>
<feature type="chain" id="PRO_5004249168" evidence="1">
    <location>
        <begin position="20"/>
        <end position="231"/>
    </location>
</feature>
<reference evidence="2 3" key="1">
    <citation type="journal article" date="2005" name="Nature">
        <title>The genome of the social amoeba Dictyostelium discoideum.</title>
        <authorList>
            <consortium name="The Dictyostelium discoideum Sequencing Consortium"/>
            <person name="Eichinger L."/>
            <person name="Pachebat J.A."/>
            <person name="Glockner G."/>
            <person name="Rajandream M.A."/>
            <person name="Sucgang R."/>
            <person name="Berriman M."/>
            <person name="Song J."/>
            <person name="Olsen R."/>
            <person name="Szafranski K."/>
            <person name="Xu Q."/>
            <person name="Tunggal B."/>
            <person name="Kummerfeld S."/>
            <person name="Madera M."/>
            <person name="Konfortov B.A."/>
            <person name="Rivero F."/>
            <person name="Bankier A.T."/>
            <person name="Lehmann R."/>
            <person name="Hamlin N."/>
            <person name="Davies R."/>
            <person name="Gaudet P."/>
            <person name="Fey P."/>
            <person name="Pilcher K."/>
            <person name="Chen G."/>
            <person name="Saunders D."/>
            <person name="Sodergren E."/>
            <person name="Davis P."/>
            <person name="Kerhornou A."/>
            <person name="Nie X."/>
            <person name="Hall N."/>
            <person name="Anjard C."/>
            <person name="Hemphill L."/>
            <person name="Bason N."/>
            <person name="Farbrother P."/>
            <person name="Desany B."/>
            <person name="Just E."/>
            <person name="Morio T."/>
            <person name="Rost R."/>
            <person name="Churcher C."/>
            <person name="Cooper J."/>
            <person name="Haydock S."/>
            <person name="van Driessche N."/>
            <person name="Cronin A."/>
            <person name="Goodhead I."/>
            <person name="Muzny D."/>
            <person name="Mourier T."/>
            <person name="Pain A."/>
            <person name="Lu M."/>
            <person name="Harper D."/>
            <person name="Lindsay R."/>
            <person name="Hauser H."/>
            <person name="James K."/>
            <person name="Quiles M."/>
            <person name="Madan Babu M."/>
            <person name="Saito T."/>
            <person name="Buchrieser C."/>
            <person name="Wardroper A."/>
            <person name="Felder M."/>
            <person name="Thangavelu M."/>
            <person name="Johnson D."/>
            <person name="Knights A."/>
            <person name="Loulseged H."/>
            <person name="Mungall K."/>
            <person name="Oliver K."/>
            <person name="Price C."/>
            <person name="Quail M.A."/>
            <person name="Urushihara H."/>
            <person name="Hernandez J."/>
            <person name="Rabbinowitsch E."/>
            <person name="Steffen D."/>
            <person name="Sanders M."/>
            <person name="Ma J."/>
            <person name="Kohara Y."/>
            <person name="Sharp S."/>
            <person name="Simmonds M."/>
            <person name="Spiegler S."/>
            <person name="Tivey A."/>
            <person name="Sugano S."/>
            <person name="White B."/>
            <person name="Walker D."/>
            <person name="Woodward J."/>
            <person name="Winckler T."/>
            <person name="Tanaka Y."/>
            <person name="Shaulsky G."/>
            <person name="Schleicher M."/>
            <person name="Weinstock G."/>
            <person name="Rosenthal A."/>
            <person name="Cox E.C."/>
            <person name="Chisholm R.L."/>
            <person name="Gibbs R."/>
            <person name="Loomis W.F."/>
            <person name="Platzer M."/>
            <person name="Kay R.R."/>
            <person name="Williams J."/>
            <person name="Dear P.H."/>
            <person name="Noegel A.A."/>
            <person name="Barrell B."/>
            <person name="Kuspa A."/>
        </authorList>
    </citation>
    <scope>NUCLEOTIDE SEQUENCE [LARGE SCALE GENOMIC DNA]</scope>
    <source>
        <strain evidence="2 3">AX4</strain>
    </source>
</reference>
<name>Q54LY3_DICDI</name>
<evidence type="ECO:0000313" key="3">
    <source>
        <dbReference type="Proteomes" id="UP000002195"/>
    </source>
</evidence>
<dbReference type="GO" id="GO:0042742">
    <property type="term" value="P:defense response to bacterium"/>
    <property type="evidence" value="ECO:0007005"/>
    <property type="project" value="dictyBase"/>
</dbReference>
<dbReference type="PANTHER" id="PTHR33576:SF3">
    <property type="entry name" value="TRANSMEMBRANE PROTEIN"/>
    <property type="match status" value="1"/>
</dbReference>
<dbReference type="dictyBase" id="DDB_G0286307">
    <property type="gene designation" value="badC"/>
</dbReference>
<dbReference type="AlphaFoldDB" id="Q54LY3"/>
<dbReference type="PANTHER" id="PTHR33576">
    <property type="entry name" value="CARBOHYDRATE BINDING DOMAIN-CONTAINING PROTEIN-RELATED"/>
    <property type="match status" value="1"/>
</dbReference>
<proteinExistence type="predicted"/>
<dbReference type="RefSeq" id="XP_637848.1">
    <property type="nucleotide sequence ID" value="XM_632756.1"/>
</dbReference>
<dbReference type="VEuPathDB" id="AmoebaDB:DDB_G0286307"/>
<accession>Q54LY3</accession>
<dbReference type="FunCoup" id="Q54LY3">
    <property type="interactions" value="108"/>
</dbReference>
<keyword evidence="1" id="KW-0732">Signal</keyword>
<dbReference type="PhylomeDB" id="Q54LY3"/>
<keyword evidence="3" id="KW-1185">Reference proteome</keyword>
<sequence>MKLFLLIINLIYLINYSNCSTILFANFFSYATSDCSGESIGFGYSLKIDECLGAFQPFQQVDDNFWKIEFNKESNSIITTRYSEWNFNCNGSSDTQQFIIGNNECSIMPNFTVIETGTISGMSDIWYTRASISIGKPEYTPGSLLSVREYYNDNSRGNCDMNNFQTAVTYSQNLKLSIQDTNESETWFCKNNEALENFCDFNGKNCQIFDNTISCNPSEQSGNQNWYCVTP</sequence>
<dbReference type="OMA" id="DNTISCN"/>
<organism evidence="2 3">
    <name type="scientific">Dictyostelium discoideum</name>
    <name type="common">Social amoeba</name>
    <dbReference type="NCBI Taxonomy" id="44689"/>
    <lineage>
        <taxon>Eukaryota</taxon>
        <taxon>Amoebozoa</taxon>
        <taxon>Evosea</taxon>
        <taxon>Eumycetozoa</taxon>
        <taxon>Dictyostelia</taxon>
        <taxon>Dictyosteliales</taxon>
        <taxon>Dictyosteliaceae</taxon>
        <taxon>Dictyostelium</taxon>
    </lineage>
</organism>
<protein>
    <submittedName>
        <fullName evidence="2">Uncharacterized protein</fullName>
    </submittedName>
</protein>
<dbReference type="PaxDb" id="44689-DDB0235143"/>
<gene>
    <name evidence="2" type="ORF">DDB_G0286307</name>
</gene>
<dbReference type="KEGG" id="ddi:DDB_G0286307"/>
<dbReference type="Proteomes" id="UP000002195">
    <property type="component" value="Unassembled WGS sequence"/>
</dbReference>
<evidence type="ECO:0000313" key="2">
    <source>
        <dbReference type="EMBL" id="EAL64329.1"/>
    </source>
</evidence>
<dbReference type="HOGENOM" id="CLU_112676_0_0_1"/>
<dbReference type="EMBL" id="AAFI02000085">
    <property type="protein sequence ID" value="EAL64329.1"/>
    <property type="molecule type" value="Genomic_DNA"/>
</dbReference>
<dbReference type="GeneID" id="8625562"/>
<evidence type="ECO:0000256" key="1">
    <source>
        <dbReference type="SAM" id="SignalP"/>
    </source>
</evidence>
<comment type="caution">
    <text evidence="2">The sequence shown here is derived from an EMBL/GenBank/DDBJ whole genome shotgun (WGS) entry which is preliminary data.</text>
</comment>
<feature type="signal peptide" evidence="1">
    <location>
        <begin position="1"/>
        <end position="19"/>
    </location>
</feature>
<dbReference type="GlyGen" id="Q54LY3">
    <property type="glycosylation" value="1 site"/>
</dbReference>
<dbReference type="Pfam" id="PF11912">
    <property type="entry name" value="CfaA_B_C"/>
    <property type="match status" value="1"/>
</dbReference>
<dbReference type="InterPro" id="IPR021837">
    <property type="entry name" value="CfaA/B/C"/>
</dbReference>